<dbReference type="InterPro" id="IPR018184">
    <property type="entry name" value="Integrin_alpha_C_CS"/>
</dbReference>
<evidence type="ECO:0000256" key="6">
    <source>
        <dbReference type="ARBA" id="ARBA00022889"/>
    </source>
</evidence>
<dbReference type="InterPro" id="IPR048285">
    <property type="entry name" value="Integrin_alpha_Ig-like_2"/>
</dbReference>
<dbReference type="GO" id="GO:0098609">
    <property type="term" value="P:cell-cell adhesion"/>
    <property type="evidence" value="ECO:0007669"/>
    <property type="project" value="TreeGrafter"/>
</dbReference>
<proteinExistence type="inferred from homology"/>
<dbReference type="InterPro" id="IPR013519">
    <property type="entry name" value="Int_alpha_beta-p"/>
</dbReference>
<feature type="repeat" description="FG-GAP" evidence="12">
    <location>
        <begin position="307"/>
        <end position="364"/>
    </location>
</feature>
<evidence type="ECO:0000256" key="14">
    <source>
        <dbReference type="SAM" id="MobiDB-lite"/>
    </source>
</evidence>
<dbReference type="Gene3D" id="2.60.40.1460">
    <property type="entry name" value="Integrin domains. Chain A, domain 2"/>
    <property type="match status" value="1"/>
</dbReference>
<dbReference type="InterPro" id="IPR032695">
    <property type="entry name" value="Integrin_dom_sf"/>
</dbReference>
<dbReference type="GO" id="GO:0009897">
    <property type="term" value="C:external side of plasma membrane"/>
    <property type="evidence" value="ECO:0007669"/>
    <property type="project" value="TreeGrafter"/>
</dbReference>
<keyword evidence="10 13" id="KW-0675">Receptor</keyword>
<dbReference type="GO" id="GO:0005178">
    <property type="term" value="F:integrin binding"/>
    <property type="evidence" value="ECO:0007669"/>
    <property type="project" value="TreeGrafter"/>
</dbReference>
<feature type="transmembrane region" description="Helical" evidence="13">
    <location>
        <begin position="1039"/>
        <end position="1061"/>
    </location>
</feature>
<evidence type="ECO:0000313" key="18">
    <source>
        <dbReference type="Proteomes" id="UP001318040"/>
    </source>
</evidence>
<evidence type="ECO:0000256" key="3">
    <source>
        <dbReference type="ARBA" id="ARBA00022692"/>
    </source>
</evidence>
<feature type="domain" description="Integrin alpha third immunoglobulin-like" evidence="17">
    <location>
        <begin position="808"/>
        <end position="1011"/>
    </location>
</feature>
<sequence>MWRRMERFAGPVMVVELMAVVMAMMAPSASAFNLDAEKALVKEGPQGSLFGLSVAMHQKLENKGFASVFLAGAPRSKADTKQTSHNTGALFSCPFTPDPSDCERVNFDISEFVDRESKEDEWMGVSVASQRAGGMVITCAHRYENRAYVGQPDQEQRHLVGRCFLLTDLLVPADELFYSSFCKNRDIRPDGFGMCQQGTAAGFVPDSDYIYYGAPGTYNWKGIVRVEQWNKTLAKDAIYLDPQETGDEKKMNQELIPLAFHSYLGYSLDGSRGVTNRVNVSFLAGAPRANHTGAALLLKASGQAVLIPELLITGQQLGSGFGYDVALADLNGDRWMEVLVSAPNYFSRRDEAGGAVYVYRNRQGNVVLEKPTVLTGPPYSAFGTAVARAGDLNQDGFQDIAIGAPFAGSGKVYIYHGGKGGIATEPAQVISGQELKPPITQFGFSLSGDMDVDDNTYPDLLVGSMSDKIAVLRSRPIVRVTHNITVSPELLDASEKNCGSYTCIKVSLCFTYVAKPASYSPRLVLNFTVEAEVERRRLGMAPRVSFVRGAREAEVQRGTVVLNGQSSPKCSGDVVLQINENIRDKLRPIVVVAQYGIQETRAARRGNRQEPGDVATLDSRPVLDPTQLTREKLEVNFLKEGCGSDGKCHSNLQLRPYFCSEVKEGDCTLLPTDETGAQVLSLRSQKDVTLGMDISNEPSNPARPDLDGHDAHDAHLSILIPSAITYTGFRNADRAVSCTPLNDSATECELGNPFNKGQRTKLFILLGTLLITTETTEFAVELRLSTASDQQTLQPIVARLLVRVEIQLSITGLVKPSQVTFGGRVQGESAMNAEEDVGSLVEYTFAVSNLGKPLLADNEDGTVLVSVSVPSSTESGKWLLYLMSVHTALGAQPPVPCQPAGVAVNELNLLQSSLGGARRRRRGAEEEREGGGGRKTALVIGGGKKPSATFDCVTSRCLNLLCPLDGLTGAGTVTLRTRVWNSTFLEDYIKYENMELFVTAGIIFRAKNPNVKMPDVTPIRVRLTLDPDGTVTPAAPVPWWVIALSVAAGVFVLLLLVVLLWKCGFFKRPSPYAHMPKYQAVRIRKEERQRGVPRPDRPAPRRGPRARRWVTTWSDRYANC</sequence>
<dbReference type="SUPFAM" id="SSF69179">
    <property type="entry name" value="Integrin domains"/>
    <property type="match status" value="3"/>
</dbReference>
<evidence type="ECO:0000259" key="17">
    <source>
        <dbReference type="Pfam" id="PF20806"/>
    </source>
</evidence>
<keyword evidence="7 13" id="KW-1133">Transmembrane helix</keyword>
<evidence type="ECO:0000256" key="12">
    <source>
        <dbReference type="PROSITE-ProRule" id="PRU00803"/>
    </source>
</evidence>
<evidence type="ECO:0000256" key="2">
    <source>
        <dbReference type="ARBA" id="ARBA00008054"/>
    </source>
</evidence>
<accession>A0AAJ7U9R3</accession>
<dbReference type="InterPro" id="IPR013649">
    <property type="entry name" value="Integrin_alpha_Ig-like_1"/>
</dbReference>
<organism evidence="18 19">
    <name type="scientific">Petromyzon marinus</name>
    <name type="common">Sea lamprey</name>
    <dbReference type="NCBI Taxonomy" id="7757"/>
    <lineage>
        <taxon>Eukaryota</taxon>
        <taxon>Metazoa</taxon>
        <taxon>Chordata</taxon>
        <taxon>Craniata</taxon>
        <taxon>Vertebrata</taxon>
        <taxon>Cyclostomata</taxon>
        <taxon>Hyperoartia</taxon>
        <taxon>Petromyzontiformes</taxon>
        <taxon>Petromyzontidae</taxon>
        <taxon>Petromyzon</taxon>
    </lineage>
</organism>
<keyword evidence="4 13" id="KW-0732">Signal</keyword>
<evidence type="ECO:0000256" key="4">
    <source>
        <dbReference type="ARBA" id="ARBA00022729"/>
    </source>
</evidence>
<dbReference type="GO" id="GO:0007229">
    <property type="term" value="P:integrin-mediated signaling pathway"/>
    <property type="evidence" value="ECO:0007669"/>
    <property type="project" value="UniProtKB-KW"/>
</dbReference>
<dbReference type="PROSITE" id="PS00242">
    <property type="entry name" value="INTEGRIN_ALPHA"/>
    <property type="match status" value="1"/>
</dbReference>
<feature type="domain" description="Integrin alpha second immunoglobulin-like" evidence="16">
    <location>
        <begin position="642"/>
        <end position="800"/>
    </location>
</feature>
<keyword evidence="11" id="KW-0325">Glycoprotein</keyword>
<evidence type="ECO:0000256" key="10">
    <source>
        <dbReference type="ARBA" id="ARBA00023170"/>
    </source>
</evidence>
<keyword evidence="6 13" id="KW-0130">Cell adhesion</keyword>
<dbReference type="InterPro" id="IPR028994">
    <property type="entry name" value="Integrin_alpha_N"/>
</dbReference>
<dbReference type="GO" id="GO:0033627">
    <property type="term" value="P:cell adhesion mediated by integrin"/>
    <property type="evidence" value="ECO:0007669"/>
    <property type="project" value="TreeGrafter"/>
</dbReference>
<dbReference type="Gene3D" id="2.60.40.1530">
    <property type="entry name" value="ntegrin, alpha v. Chain A, domain 4"/>
    <property type="match status" value="1"/>
</dbReference>
<feature type="domain" description="Integrin alpha first immunoglubulin-like" evidence="15">
    <location>
        <begin position="474"/>
        <end position="640"/>
    </location>
</feature>
<evidence type="ECO:0000313" key="19">
    <source>
        <dbReference type="RefSeq" id="XP_032831270.1"/>
    </source>
</evidence>
<evidence type="ECO:0000256" key="8">
    <source>
        <dbReference type="ARBA" id="ARBA00023037"/>
    </source>
</evidence>
<keyword evidence="9 13" id="KW-0472">Membrane</keyword>
<dbReference type="Proteomes" id="UP001318040">
    <property type="component" value="Chromosome 56"/>
</dbReference>
<keyword evidence="5" id="KW-0677">Repeat</keyword>
<evidence type="ECO:0000256" key="11">
    <source>
        <dbReference type="ARBA" id="ARBA00023180"/>
    </source>
</evidence>
<dbReference type="GO" id="GO:0050900">
    <property type="term" value="P:leukocyte migration"/>
    <property type="evidence" value="ECO:0007669"/>
    <property type="project" value="TreeGrafter"/>
</dbReference>
<protein>
    <submittedName>
        <fullName evidence="19">LOW QUALITY PROTEIN: integrin alpha-6-like</fullName>
    </submittedName>
</protein>
<dbReference type="Pfam" id="PF20806">
    <property type="entry name" value="Integrin_A_Ig_3"/>
    <property type="match status" value="1"/>
</dbReference>
<feature type="region of interest" description="Disordered" evidence="14">
    <location>
        <begin position="914"/>
        <end position="936"/>
    </location>
</feature>
<dbReference type="SMART" id="SM00191">
    <property type="entry name" value="Int_alpha"/>
    <property type="match status" value="5"/>
</dbReference>
<evidence type="ECO:0000256" key="9">
    <source>
        <dbReference type="ARBA" id="ARBA00023136"/>
    </source>
</evidence>
<feature type="compositionally biased region" description="Basic and acidic residues" evidence="14">
    <location>
        <begin position="1086"/>
        <end position="1099"/>
    </location>
</feature>
<dbReference type="Gene3D" id="2.130.10.130">
    <property type="entry name" value="Integrin alpha, N-terminal"/>
    <property type="match status" value="1"/>
</dbReference>
<dbReference type="InterPro" id="IPR000413">
    <property type="entry name" value="Integrin_alpha"/>
</dbReference>
<dbReference type="GO" id="GO:0007160">
    <property type="term" value="P:cell-matrix adhesion"/>
    <property type="evidence" value="ECO:0007669"/>
    <property type="project" value="TreeGrafter"/>
</dbReference>
<dbReference type="InterPro" id="IPR013517">
    <property type="entry name" value="FG-GAP"/>
</dbReference>
<name>A0AAJ7U9R3_PETMA</name>
<evidence type="ECO:0000256" key="13">
    <source>
        <dbReference type="RuleBase" id="RU003762"/>
    </source>
</evidence>
<dbReference type="KEGG" id="pmrn:116954682"/>
<evidence type="ECO:0000256" key="7">
    <source>
        <dbReference type="ARBA" id="ARBA00022989"/>
    </source>
</evidence>
<evidence type="ECO:0000256" key="1">
    <source>
        <dbReference type="ARBA" id="ARBA00004479"/>
    </source>
</evidence>
<reference evidence="19" key="1">
    <citation type="submission" date="2025-08" db="UniProtKB">
        <authorList>
            <consortium name="RefSeq"/>
        </authorList>
    </citation>
    <scope>IDENTIFICATION</scope>
    <source>
        <tissue evidence="19">Sperm</tissue>
    </source>
</reference>
<feature type="repeat" description="FG-GAP" evidence="12">
    <location>
        <begin position="428"/>
        <end position="489"/>
    </location>
</feature>
<feature type="compositionally biased region" description="Basic and acidic residues" evidence="14">
    <location>
        <begin position="923"/>
        <end position="932"/>
    </location>
</feature>
<dbReference type="AlphaFoldDB" id="A0AAJ7U9R3"/>
<comment type="similarity">
    <text evidence="2 13">Belongs to the integrin alpha chain family.</text>
</comment>
<gene>
    <name evidence="19" type="primary">LOC116954682</name>
</gene>
<keyword evidence="3 13" id="KW-0812">Transmembrane</keyword>
<feature type="signal peptide" evidence="13">
    <location>
        <begin position="1"/>
        <end position="31"/>
    </location>
</feature>
<dbReference type="SUPFAM" id="SSF69318">
    <property type="entry name" value="Integrin alpha N-terminal domain"/>
    <property type="match status" value="1"/>
</dbReference>
<dbReference type="GO" id="GO:0008305">
    <property type="term" value="C:integrin complex"/>
    <property type="evidence" value="ECO:0007669"/>
    <property type="project" value="InterPro"/>
</dbReference>
<dbReference type="PANTHER" id="PTHR23220">
    <property type="entry name" value="INTEGRIN ALPHA"/>
    <property type="match status" value="1"/>
</dbReference>
<dbReference type="Gene3D" id="1.20.5.930">
    <property type="entry name" value="Bicelle-embedded integrin alpha(iib) transmembrane segment"/>
    <property type="match status" value="1"/>
</dbReference>
<feature type="repeat" description="FG-GAP" evidence="12">
    <location>
        <begin position="365"/>
        <end position="424"/>
    </location>
</feature>
<evidence type="ECO:0000256" key="5">
    <source>
        <dbReference type="ARBA" id="ARBA00022737"/>
    </source>
</evidence>
<dbReference type="PRINTS" id="PR01185">
    <property type="entry name" value="INTEGRINA"/>
</dbReference>
<dbReference type="PROSITE" id="PS51470">
    <property type="entry name" value="FG_GAP"/>
    <property type="match status" value="4"/>
</dbReference>
<feature type="repeat" description="FG-GAP" evidence="12">
    <location>
        <begin position="36"/>
        <end position="102"/>
    </location>
</feature>
<dbReference type="PANTHER" id="PTHR23220:SF89">
    <property type="entry name" value="INTEGRIN ALPHA-3"/>
    <property type="match status" value="1"/>
</dbReference>
<keyword evidence="18" id="KW-1185">Reference proteome</keyword>
<dbReference type="Gene3D" id="2.60.40.1510">
    <property type="entry name" value="ntegrin, alpha v. Chain A, domain 3"/>
    <property type="match status" value="1"/>
</dbReference>
<evidence type="ECO:0000259" key="15">
    <source>
        <dbReference type="Pfam" id="PF08441"/>
    </source>
</evidence>
<keyword evidence="8 13" id="KW-0401">Integrin</keyword>
<feature type="chain" id="PRO_5042313438" evidence="13">
    <location>
        <begin position="32"/>
        <end position="1120"/>
    </location>
</feature>
<evidence type="ECO:0000259" key="16">
    <source>
        <dbReference type="Pfam" id="PF20805"/>
    </source>
</evidence>
<dbReference type="Pfam" id="PF08441">
    <property type="entry name" value="Integrin_A_Ig_1"/>
    <property type="match status" value="1"/>
</dbReference>
<comment type="subcellular location">
    <subcellularLocation>
        <location evidence="1 13">Membrane</location>
        <topology evidence="1 13">Single-pass type I membrane protein</topology>
    </subcellularLocation>
</comment>
<feature type="region of interest" description="Disordered" evidence="14">
    <location>
        <begin position="1086"/>
        <end position="1105"/>
    </location>
</feature>
<dbReference type="Pfam" id="PF20805">
    <property type="entry name" value="Integrin_A_Ig_2"/>
    <property type="match status" value="1"/>
</dbReference>
<dbReference type="RefSeq" id="XP_032831270.1">
    <property type="nucleotide sequence ID" value="XM_032975379.1"/>
</dbReference>
<dbReference type="Pfam" id="PF01839">
    <property type="entry name" value="FG-GAP"/>
    <property type="match status" value="2"/>
</dbReference>
<dbReference type="InterPro" id="IPR048286">
    <property type="entry name" value="Integrin_alpha_Ig-like_3"/>
</dbReference>